<gene>
    <name evidence="2" type="ORF">SAMN05216210_0891</name>
</gene>
<keyword evidence="1" id="KW-0812">Transmembrane</keyword>
<reference evidence="3" key="1">
    <citation type="submission" date="2016-10" db="EMBL/GenBank/DDBJ databases">
        <authorList>
            <person name="Varghese N."/>
            <person name="Submissions S."/>
        </authorList>
    </citation>
    <scope>NUCLEOTIDE SEQUENCE [LARGE SCALE GENOMIC DNA]</scope>
    <source>
        <strain evidence="3">CECT 8338</strain>
    </source>
</reference>
<feature type="transmembrane region" description="Helical" evidence="1">
    <location>
        <begin position="7"/>
        <end position="27"/>
    </location>
</feature>
<evidence type="ECO:0000256" key="1">
    <source>
        <dbReference type="SAM" id="Phobius"/>
    </source>
</evidence>
<dbReference type="Proteomes" id="UP000243924">
    <property type="component" value="Chromosome I"/>
</dbReference>
<keyword evidence="3" id="KW-1185">Reference proteome</keyword>
<feature type="transmembrane region" description="Helical" evidence="1">
    <location>
        <begin position="144"/>
        <end position="164"/>
    </location>
</feature>
<dbReference type="EMBL" id="LT629787">
    <property type="protein sequence ID" value="SDT96597.1"/>
    <property type="molecule type" value="Genomic_DNA"/>
</dbReference>
<evidence type="ECO:0000313" key="2">
    <source>
        <dbReference type="EMBL" id="SDT96597.1"/>
    </source>
</evidence>
<organism evidence="2 3">
    <name type="scientific">Halopseudomonas salegens</name>
    <dbReference type="NCBI Taxonomy" id="1434072"/>
    <lineage>
        <taxon>Bacteria</taxon>
        <taxon>Pseudomonadati</taxon>
        <taxon>Pseudomonadota</taxon>
        <taxon>Gammaproteobacteria</taxon>
        <taxon>Pseudomonadales</taxon>
        <taxon>Pseudomonadaceae</taxon>
        <taxon>Halopseudomonas</taxon>
    </lineage>
</organism>
<proteinExistence type="predicted"/>
<name>A0A1H2ENA2_9GAMM</name>
<keyword evidence="1" id="KW-1133">Transmembrane helix</keyword>
<protein>
    <submittedName>
        <fullName evidence="2">Uncharacterized membrane protein affecting hemolysin expression</fullName>
    </submittedName>
</protein>
<dbReference type="STRING" id="1434072.SAMN05216210_0891"/>
<dbReference type="AlphaFoldDB" id="A0A1H2ENA2"/>
<keyword evidence="1" id="KW-0472">Membrane</keyword>
<sequence length="474" mass="52224">MRWSLRSHLLLCVTLPLLIVWVSTFFLHNSWQRDSAHQANEIGHELARQIADSLLGPLQADDQLSLNLQLAQWRQNPLIAQAKLYGADNRILAESGRPRHADELAPGEGTYIASIQHQDNLVGRLHISLAGEPFRTPLGNLLNTLQMITLFLLLLAGTQAWFFGTRLRQLLQQLGNWSAEQDQPPPGAGRKDELGELAQRLLQRRIIDQPLPVLEDISTEDDDATVTDAESATATHHLVIDLTAGITDEDLEAAAEDVVVADPPTEAAKADIDGQEAAEPATAVTDQAQTLVLAVGIGPLDTLQRLPRQRLLALLERYRSHVQQAARLYSGSLQALEDGGTLISFAFDEDNSATLKQALCCGELLRILAHDLQIEIADTGQAVHMRLALGRCAAHDSLSALLADEGCQSILDHLQHSRNLLLVDAAMAEQEAVKSLVLTRRLASQPDIHCIERLNEPYQSLLEKQLNHIYQQRS</sequence>
<evidence type="ECO:0000313" key="3">
    <source>
        <dbReference type="Proteomes" id="UP000243924"/>
    </source>
</evidence>
<accession>A0A1H2ENA2</accession>